<keyword evidence="3" id="KW-1185">Reference proteome</keyword>
<dbReference type="InterPro" id="IPR048427">
    <property type="entry name" value="YpoC"/>
</dbReference>
<dbReference type="RefSeq" id="WP_307475938.1">
    <property type="nucleotide sequence ID" value="NZ_JAUSUB010000012.1"/>
</dbReference>
<reference evidence="2 3" key="1">
    <citation type="submission" date="2023-07" db="EMBL/GenBank/DDBJ databases">
        <title>Genomic Encyclopedia of Type Strains, Phase IV (KMG-IV): sequencing the most valuable type-strain genomes for metagenomic binning, comparative biology and taxonomic classification.</title>
        <authorList>
            <person name="Goeker M."/>
        </authorList>
    </citation>
    <scope>NUCLEOTIDE SEQUENCE [LARGE SCALE GENOMIC DNA]</scope>
    <source>
        <strain evidence="2 3">DSM 23494</strain>
    </source>
</reference>
<dbReference type="Pfam" id="PF21747">
    <property type="entry name" value="YpoC"/>
    <property type="match status" value="1"/>
</dbReference>
<dbReference type="Proteomes" id="UP001238088">
    <property type="component" value="Unassembled WGS sequence"/>
</dbReference>
<proteinExistence type="predicted"/>
<gene>
    <name evidence="2" type="ORF">J2S17_002930</name>
</gene>
<evidence type="ECO:0000313" key="2">
    <source>
        <dbReference type="EMBL" id="MDQ0271043.1"/>
    </source>
</evidence>
<name>A0ABU0AIF9_9BACI</name>
<feature type="domain" description="YpoC-like" evidence="1">
    <location>
        <begin position="62"/>
        <end position="168"/>
    </location>
</feature>
<evidence type="ECO:0000313" key="3">
    <source>
        <dbReference type="Proteomes" id="UP001238088"/>
    </source>
</evidence>
<evidence type="ECO:0000259" key="1">
    <source>
        <dbReference type="Pfam" id="PF21747"/>
    </source>
</evidence>
<organism evidence="2 3">
    <name type="scientific">Cytobacillus purgationiresistens</name>
    <dbReference type="NCBI Taxonomy" id="863449"/>
    <lineage>
        <taxon>Bacteria</taxon>
        <taxon>Bacillati</taxon>
        <taxon>Bacillota</taxon>
        <taxon>Bacilli</taxon>
        <taxon>Bacillales</taxon>
        <taxon>Bacillaceae</taxon>
        <taxon>Cytobacillus</taxon>
    </lineage>
</organism>
<sequence>MDKVIIHTAEELIHPLFYGANEKLELDAFCFQRNSLQPYFKYEAAYYAGFPAEKPWVQQEIFIPLVIKEWKALHVHLRSIYVKRQREEAVEPMKQAIALCIQFLFWLNNQPVKFIQAKIEASLAISPVNVMERLAFIMKRPSLYQSFIQLGEVMIEMEKLYAKEYILRQLRK</sequence>
<comment type="caution">
    <text evidence="2">The sequence shown here is derived from an EMBL/GenBank/DDBJ whole genome shotgun (WGS) entry which is preliminary data.</text>
</comment>
<protein>
    <recommendedName>
        <fullName evidence="1">YpoC-like domain-containing protein</fullName>
    </recommendedName>
</protein>
<accession>A0ABU0AIF9</accession>
<dbReference type="EMBL" id="JAUSUB010000012">
    <property type="protein sequence ID" value="MDQ0271043.1"/>
    <property type="molecule type" value="Genomic_DNA"/>
</dbReference>